<protein>
    <submittedName>
        <fullName evidence="2">Uncharacterized protein</fullName>
    </submittedName>
</protein>
<dbReference type="AlphaFoldDB" id="A0AAW9JLP6"/>
<evidence type="ECO:0000313" key="2">
    <source>
        <dbReference type="EMBL" id="MDZ5757460.1"/>
    </source>
</evidence>
<proteinExistence type="predicted"/>
<comment type="caution">
    <text evidence="2">The sequence shown here is derived from an EMBL/GenBank/DDBJ whole genome shotgun (WGS) entry which is preliminary data.</text>
</comment>
<reference evidence="2" key="1">
    <citation type="submission" date="2023-08" db="EMBL/GenBank/DDBJ databases">
        <title>Genomic characterization of piscicolin 126 produced by Carnobacterium maltaromaticum CM22 strain isolated from salmon (Salmo salar).</title>
        <authorList>
            <person name="Gonzalez-Gragera E."/>
            <person name="Garcia-Lopez J.D."/>
            <person name="Teso-Perez C."/>
            <person name="Gimenez-Hernandez I."/>
            <person name="Peralta-Sanchez J.M."/>
            <person name="Valdivia E."/>
            <person name="Montalban-Lopez M."/>
            <person name="Martin-Platero A.M."/>
            <person name="Banos A."/>
            <person name="Martinez-Bueno M."/>
        </authorList>
    </citation>
    <scope>NUCLEOTIDE SEQUENCE</scope>
    <source>
        <strain evidence="2">CM22</strain>
    </source>
</reference>
<name>A0AAW9JLP6_CARML</name>
<organism evidence="2 3">
    <name type="scientific">Carnobacterium maltaromaticum</name>
    <name type="common">Carnobacterium piscicola</name>
    <dbReference type="NCBI Taxonomy" id="2751"/>
    <lineage>
        <taxon>Bacteria</taxon>
        <taxon>Bacillati</taxon>
        <taxon>Bacillota</taxon>
        <taxon>Bacilli</taxon>
        <taxon>Lactobacillales</taxon>
        <taxon>Carnobacteriaceae</taxon>
        <taxon>Carnobacterium</taxon>
    </lineage>
</organism>
<dbReference type="Proteomes" id="UP001290462">
    <property type="component" value="Unassembled WGS sequence"/>
</dbReference>
<keyword evidence="1" id="KW-0472">Membrane</keyword>
<dbReference type="RefSeq" id="WP_010049911.1">
    <property type="nucleotide sequence ID" value="NZ_BJOJ01000032.1"/>
</dbReference>
<evidence type="ECO:0000256" key="1">
    <source>
        <dbReference type="SAM" id="Phobius"/>
    </source>
</evidence>
<evidence type="ECO:0000313" key="3">
    <source>
        <dbReference type="Proteomes" id="UP001290462"/>
    </source>
</evidence>
<keyword evidence="1" id="KW-1133">Transmembrane helix</keyword>
<accession>A0AAW9JLP6</accession>
<dbReference type="EMBL" id="JAVBVO010000001">
    <property type="protein sequence ID" value="MDZ5757460.1"/>
    <property type="molecule type" value="Genomic_DNA"/>
</dbReference>
<sequence>MEEAAYLFSGFFFIFIFIFYMALIVGGIFLWYFVIKKAIVKGIEQSVLNKDQSQYERELYLLKLELNQLKSLVKSEELVDQAQQEIAESGKITLEKEQVTQSEEFNELVTSEFDEKKE</sequence>
<gene>
    <name evidence="2" type="ORF">RAK27_02155</name>
</gene>
<dbReference type="GeneID" id="83607006"/>
<keyword evidence="1" id="KW-0812">Transmembrane</keyword>
<feature type="transmembrane region" description="Helical" evidence="1">
    <location>
        <begin position="6"/>
        <end position="34"/>
    </location>
</feature>